<comment type="pathway">
    <text evidence="3">Amino-acid biosynthesis; L-isoleucine biosynthesis; L-isoleucine from 2-oxobutanoate: step 4/4.</text>
</comment>
<dbReference type="OrthoDB" id="9804984at2"/>
<evidence type="ECO:0000256" key="8">
    <source>
        <dbReference type="ARBA" id="ARBA00022576"/>
    </source>
</evidence>
<feature type="modified residue" description="N6-(pyridoxal phosphate)lysine" evidence="16">
    <location>
        <position position="196"/>
    </location>
</feature>
<dbReference type="CDD" id="cd01557">
    <property type="entry name" value="BCAT_beta_family"/>
    <property type="match status" value="1"/>
</dbReference>
<dbReference type="GO" id="GO:0009099">
    <property type="term" value="P:L-valine biosynthetic process"/>
    <property type="evidence" value="ECO:0007669"/>
    <property type="project" value="UniProtKB-UniPathway"/>
</dbReference>
<dbReference type="UniPathway" id="UPA00049">
    <property type="reaction ID" value="UER00062"/>
</dbReference>
<dbReference type="Gene3D" id="3.20.10.10">
    <property type="entry name" value="D-amino Acid Aminotransferase, subunit A, domain 2"/>
    <property type="match status" value="1"/>
</dbReference>
<dbReference type="EMBL" id="FPAS01000003">
    <property type="protein sequence ID" value="SFT73647.1"/>
    <property type="molecule type" value="Genomic_DNA"/>
</dbReference>
<dbReference type="AlphaFoldDB" id="A0A1I7AFD7"/>
<gene>
    <name evidence="17" type="ORF">SAMN05216474_2035</name>
</gene>
<comment type="catalytic activity">
    <reaction evidence="13">
        <text>L-valine + 2-oxoglutarate = 3-methyl-2-oxobutanoate + L-glutamate</text>
        <dbReference type="Rhea" id="RHEA:24813"/>
        <dbReference type="ChEBI" id="CHEBI:11851"/>
        <dbReference type="ChEBI" id="CHEBI:16810"/>
        <dbReference type="ChEBI" id="CHEBI:29985"/>
        <dbReference type="ChEBI" id="CHEBI:57762"/>
        <dbReference type="EC" id="2.6.1.42"/>
    </reaction>
</comment>
<evidence type="ECO:0000256" key="3">
    <source>
        <dbReference type="ARBA" id="ARBA00004824"/>
    </source>
</evidence>
<dbReference type="Proteomes" id="UP000236454">
    <property type="component" value="Unassembled WGS sequence"/>
</dbReference>
<dbReference type="PANTHER" id="PTHR11825">
    <property type="entry name" value="SUBGROUP IIII AMINOTRANSFERASE"/>
    <property type="match status" value="1"/>
</dbReference>
<evidence type="ECO:0000256" key="9">
    <source>
        <dbReference type="ARBA" id="ARBA00022605"/>
    </source>
</evidence>
<dbReference type="InterPro" id="IPR043131">
    <property type="entry name" value="BCAT-like_N"/>
</dbReference>
<dbReference type="InterPro" id="IPR036038">
    <property type="entry name" value="Aminotransferase-like"/>
</dbReference>
<evidence type="ECO:0000256" key="7">
    <source>
        <dbReference type="ARBA" id="ARBA00013053"/>
    </source>
</evidence>
<keyword evidence="11" id="KW-0663">Pyridoxal phosphate</keyword>
<evidence type="ECO:0000313" key="17">
    <source>
        <dbReference type="EMBL" id="SFT73647.1"/>
    </source>
</evidence>
<evidence type="ECO:0000256" key="15">
    <source>
        <dbReference type="ARBA" id="ARBA00049229"/>
    </source>
</evidence>
<comment type="catalytic activity">
    <reaction evidence="15">
        <text>L-leucine + 2-oxoglutarate = 4-methyl-2-oxopentanoate + L-glutamate</text>
        <dbReference type="Rhea" id="RHEA:18321"/>
        <dbReference type="ChEBI" id="CHEBI:16810"/>
        <dbReference type="ChEBI" id="CHEBI:17865"/>
        <dbReference type="ChEBI" id="CHEBI:29985"/>
        <dbReference type="ChEBI" id="CHEBI:57427"/>
        <dbReference type="EC" id="2.6.1.42"/>
    </reaction>
</comment>
<comment type="pathway">
    <text evidence="5">Amino-acid biosynthesis; L-leucine biosynthesis; L-leucine from 3-methyl-2-oxobutanoate: step 4/4.</text>
</comment>
<keyword evidence="10 17" id="KW-0808">Transferase</keyword>
<protein>
    <recommendedName>
        <fullName evidence="7">branched-chain-amino-acid transaminase</fullName>
        <ecNumber evidence="7">2.6.1.42</ecNumber>
    </recommendedName>
</protein>
<evidence type="ECO:0000256" key="12">
    <source>
        <dbReference type="ARBA" id="ARBA00023304"/>
    </source>
</evidence>
<comment type="pathway">
    <text evidence="4">Amino-acid biosynthesis; L-valine biosynthesis; L-valine from pyruvate: step 4/4.</text>
</comment>
<dbReference type="GO" id="GO:0004084">
    <property type="term" value="F:branched-chain-amino-acid transaminase activity"/>
    <property type="evidence" value="ECO:0007669"/>
    <property type="project" value="UniProtKB-EC"/>
</dbReference>
<dbReference type="PANTHER" id="PTHR11825:SF44">
    <property type="entry name" value="BRANCHED-CHAIN-AMINO-ACID AMINOTRANSFERASE"/>
    <property type="match status" value="1"/>
</dbReference>
<evidence type="ECO:0000256" key="4">
    <source>
        <dbReference type="ARBA" id="ARBA00004931"/>
    </source>
</evidence>
<dbReference type="SUPFAM" id="SSF56752">
    <property type="entry name" value="D-aminoacid aminotransferase-like PLP-dependent enzymes"/>
    <property type="match status" value="1"/>
</dbReference>
<dbReference type="EC" id="2.6.1.42" evidence="7"/>
<keyword evidence="9" id="KW-0028">Amino-acid biosynthesis</keyword>
<dbReference type="Pfam" id="PF01063">
    <property type="entry name" value="Aminotran_4"/>
    <property type="match status" value="1"/>
</dbReference>
<evidence type="ECO:0000256" key="13">
    <source>
        <dbReference type="ARBA" id="ARBA00048212"/>
    </source>
</evidence>
<keyword evidence="12" id="KW-0100">Branched-chain amino acid biosynthesis</keyword>
<dbReference type="InterPro" id="IPR043132">
    <property type="entry name" value="BCAT-like_C"/>
</dbReference>
<accession>A0A1I7AFD7</accession>
<dbReference type="UniPathway" id="UPA00047">
    <property type="reaction ID" value="UER00058"/>
</dbReference>
<keyword evidence="18" id="KW-1185">Reference proteome</keyword>
<dbReference type="STRING" id="477690.SAMN05216474_2035"/>
<organism evidence="17 18">
    <name type="scientific">Lishizhenia tianjinensis</name>
    <dbReference type="NCBI Taxonomy" id="477690"/>
    <lineage>
        <taxon>Bacteria</taxon>
        <taxon>Pseudomonadati</taxon>
        <taxon>Bacteroidota</taxon>
        <taxon>Flavobacteriia</taxon>
        <taxon>Flavobacteriales</taxon>
        <taxon>Crocinitomicaceae</taxon>
        <taxon>Lishizhenia</taxon>
    </lineage>
</organism>
<evidence type="ECO:0000256" key="11">
    <source>
        <dbReference type="ARBA" id="ARBA00022898"/>
    </source>
</evidence>
<evidence type="ECO:0000256" key="10">
    <source>
        <dbReference type="ARBA" id="ARBA00022679"/>
    </source>
</evidence>
<proteinExistence type="inferred from homology"/>
<dbReference type="UniPathway" id="UPA00048">
    <property type="reaction ID" value="UER00073"/>
</dbReference>
<reference evidence="17 18" key="1">
    <citation type="submission" date="2016-10" db="EMBL/GenBank/DDBJ databases">
        <authorList>
            <person name="de Groot N.N."/>
        </authorList>
    </citation>
    <scope>NUCLEOTIDE SEQUENCE [LARGE SCALE GENOMIC DNA]</scope>
    <source>
        <strain evidence="17 18">CGMCC 1.7005</strain>
    </source>
</reference>
<comment type="function">
    <text evidence="2">Acts on leucine, isoleucine and valine.</text>
</comment>
<name>A0A1I7AFD7_9FLAO</name>
<evidence type="ECO:0000256" key="1">
    <source>
        <dbReference type="ARBA" id="ARBA00001933"/>
    </source>
</evidence>
<dbReference type="GO" id="GO:0009098">
    <property type="term" value="P:L-leucine biosynthetic process"/>
    <property type="evidence" value="ECO:0007669"/>
    <property type="project" value="UniProtKB-UniPathway"/>
</dbReference>
<comment type="similarity">
    <text evidence="6">Belongs to the class-IV pyridoxal-phosphate-dependent aminotransferase family.</text>
</comment>
<keyword evidence="8 17" id="KW-0032">Aminotransferase</keyword>
<dbReference type="GO" id="GO:0009097">
    <property type="term" value="P:isoleucine biosynthetic process"/>
    <property type="evidence" value="ECO:0007669"/>
    <property type="project" value="UniProtKB-UniPathway"/>
</dbReference>
<dbReference type="InterPro" id="IPR005786">
    <property type="entry name" value="B_amino_transII"/>
</dbReference>
<evidence type="ECO:0000256" key="6">
    <source>
        <dbReference type="ARBA" id="ARBA00009320"/>
    </source>
</evidence>
<evidence type="ECO:0000256" key="5">
    <source>
        <dbReference type="ARBA" id="ARBA00005072"/>
    </source>
</evidence>
<dbReference type="InterPro" id="IPR001544">
    <property type="entry name" value="Aminotrans_IV"/>
</dbReference>
<comment type="cofactor">
    <cofactor evidence="1">
        <name>pyridoxal 5'-phosphate</name>
        <dbReference type="ChEBI" id="CHEBI:597326"/>
    </cofactor>
</comment>
<dbReference type="Gene3D" id="3.30.470.10">
    <property type="match status" value="1"/>
</dbReference>
<sequence>MNTKTINFQVEKTAESKINAVDWDNLPFGKVFSDHMLEMDYADGKWQDPVIRPFQDLKMHPATSVIHYGQSIFEGLKAYRKEDGSVSIFRPEMNGKRFAESCKRMCMPELSPELFVELVAKLVEIDEAWVPKKEGYSLYIRPFLFAMDDYIGIKPSDTYKFMIFTCPVGAYYAQPLNVKIEENYTRAAEGGVGRAKTAGNYAASLYPAMLGQKEGFHQLVWTDAKEHKYIEESGTMNIMFVIDDVLITPSEESDTILRGITKRSVVEVAQQWGMKVEERKVTVEEIITACKEGRVQEAFGAGTAATIAPIKMIGFRDEKFELPAVETREFSNKVHQYLDDLKIGKIADENNWVFNV</sequence>
<dbReference type="RefSeq" id="WP_090249061.1">
    <property type="nucleotide sequence ID" value="NZ_FPAS01000003.1"/>
</dbReference>
<comment type="catalytic activity">
    <reaction evidence="14">
        <text>L-isoleucine + 2-oxoglutarate = (S)-3-methyl-2-oxopentanoate + L-glutamate</text>
        <dbReference type="Rhea" id="RHEA:24801"/>
        <dbReference type="ChEBI" id="CHEBI:16810"/>
        <dbReference type="ChEBI" id="CHEBI:29985"/>
        <dbReference type="ChEBI" id="CHEBI:35146"/>
        <dbReference type="ChEBI" id="CHEBI:58045"/>
        <dbReference type="EC" id="2.6.1.42"/>
    </reaction>
</comment>
<dbReference type="PIRSF" id="PIRSF006468">
    <property type="entry name" value="BCAT1"/>
    <property type="match status" value="1"/>
</dbReference>
<evidence type="ECO:0000313" key="18">
    <source>
        <dbReference type="Proteomes" id="UP000236454"/>
    </source>
</evidence>
<evidence type="ECO:0000256" key="14">
    <source>
        <dbReference type="ARBA" id="ARBA00048798"/>
    </source>
</evidence>
<evidence type="ECO:0000256" key="16">
    <source>
        <dbReference type="PIRSR" id="PIRSR006468-1"/>
    </source>
</evidence>
<evidence type="ECO:0000256" key="2">
    <source>
        <dbReference type="ARBA" id="ARBA00003109"/>
    </source>
</evidence>
<dbReference type="NCBIfam" id="NF009897">
    <property type="entry name" value="PRK13357.1"/>
    <property type="match status" value="1"/>
</dbReference>
<dbReference type="NCBIfam" id="TIGR01123">
    <property type="entry name" value="ilvE_II"/>
    <property type="match status" value="1"/>
</dbReference>
<dbReference type="InterPro" id="IPR033939">
    <property type="entry name" value="BCAT_family"/>
</dbReference>